<dbReference type="AlphaFoldDB" id="A0A972FP93"/>
<keyword evidence="5" id="KW-1133">Transmembrane helix</keyword>
<comment type="subcellular location">
    <subcellularLocation>
        <location evidence="1">Golgi apparatus membrane</location>
        <topology evidence="1">Single-pass type II membrane protein</topology>
    </subcellularLocation>
</comment>
<keyword evidence="7" id="KW-0472">Membrane</keyword>
<name>A0A972FP93_9FLAO</name>
<keyword evidence="2" id="KW-0812">Transmembrane</keyword>
<keyword evidence="4" id="KW-0735">Signal-anchor</keyword>
<dbReference type="RefSeq" id="WP_169528439.1">
    <property type="nucleotide sequence ID" value="NZ_JAAMPU010000108.1"/>
</dbReference>
<dbReference type="PANTHER" id="PTHR13572:SF4">
    <property type="entry name" value="RE57134P"/>
    <property type="match status" value="1"/>
</dbReference>
<evidence type="ECO:0000256" key="5">
    <source>
        <dbReference type="ARBA" id="ARBA00022989"/>
    </source>
</evidence>
<feature type="signal peptide" evidence="8">
    <location>
        <begin position="1"/>
        <end position="20"/>
    </location>
</feature>
<dbReference type="EMBL" id="JAAMPU010000108">
    <property type="protein sequence ID" value="NMH29343.1"/>
    <property type="molecule type" value="Genomic_DNA"/>
</dbReference>
<reference evidence="9" key="1">
    <citation type="submission" date="2020-02" db="EMBL/GenBank/DDBJ databases">
        <title>Flavobacterium sp. genome.</title>
        <authorList>
            <person name="Jung H.S."/>
            <person name="Baek J.H."/>
            <person name="Jeon C.O."/>
        </authorList>
    </citation>
    <scope>NUCLEOTIDE SEQUENCE</scope>
    <source>
        <strain evidence="9">SE-s28</strain>
    </source>
</reference>
<gene>
    <name evidence="9" type="ORF">G6047_14990</name>
</gene>
<sequence length="410" mass="45906">MKKIIGSALMLLFSITLLFGCDSKDSGGTTPEPENLDPVPATKTNSMKLYAHYMPWFETKESSGNNQWGYHWTMANQNPDIINPNGQRQIAAHYYPLIGPYHSGDHDVIENHLLLMKYSGIDGILIDWYGTYNINDFAALKQNTEQIVAVCAEIGLEYAIVYEDRFLNDIVNAGLAGTRAIGARTDMTYLKNNFFSQDNYIAVNGKPLLLNFGPITLMTETEWTTAFSNLDPKPTFLTLWNNTAAGNNASGEFAWVYENNTNLQNFYQNRMPTLDVAMGSAYPGFNDFYQEGGTSTVIGWTIPHGTTLQTTLQMAQTAGVDMLQLVTWNDFGEGTMLEPTVEFGYDYVNQIKTFAGVQNTGNVFEDIGRLFEYRKQYSGNSTIQQKLTKASKYFASMQPDKAILELDGIE</sequence>
<evidence type="ECO:0008006" key="11">
    <source>
        <dbReference type="Google" id="ProtNLM"/>
    </source>
</evidence>
<keyword evidence="3" id="KW-0378">Hydrolase</keyword>
<evidence type="ECO:0000256" key="8">
    <source>
        <dbReference type="SAM" id="SignalP"/>
    </source>
</evidence>
<evidence type="ECO:0000256" key="2">
    <source>
        <dbReference type="ARBA" id="ARBA00022692"/>
    </source>
</evidence>
<evidence type="ECO:0000313" key="9">
    <source>
        <dbReference type="EMBL" id="NMH29343.1"/>
    </source>
</evidence>
<comment type="caution">
    <text evidence="9">The sequence shown here is derived from an EMBL/GenBank/DDBJ whole genome shotgun (WGS) entry which is preliminary data.</text>
</comment>
<dbReference type="CDD" id="cd11575">
    <property type="entry name" value="GH99_GH71_like_3"/>
    <property type="match status" value="1"/>
</dbReference>
<accession>A0A972FP93</accession>
<dbReference type="GO" id="GO:0004559">
    <property type="term" value="F:alpha-mannosidase activity"/>
    <property type="evidence" value="ECO:0007669"/>
    <property type="project" value="TreeGrafter"/>
</dbReference>
<evidence type="ECO:0000256" key="6">
    <source>
        <dbReference type="ARBA" id="ARBA00023034"/>
    </source>
</evidence>
<evidence type="ECO:0000256" key="7">
    <source>
        <dbReference type="ARBA" id="ARBA00023136"/>
    </source>
</evidence>
<evidence type="ECO:0000256" key="4">
    <source>
        <dbReference type="ARBA" id="ARBA00022968"/>
    </source>
</evidence>
<protein>
    <recommendedName>
        <fullName evidence="11">Glycosyl hydrolase family 71</fullName>
    </recommendedName>
</protein>
<keyword evidence="6" id="KW-0333">Golgi apparatus</keyword>
<evidence type="ECO:0000256" key="3">
    <source>
        <dbReference type="ARBA" id="ARBA00022801"/>
    </source>
</evidence>
<evidence type="ECO:0000256" key="1">
    <source>
        <dbReference type="ARBA" id="ARBA00004323"/>
    </source>
</evidence>
<dbReference type="Proteomes" id="UP000712080">
    <property type="component" value="Unassembled WGS sequence"/>
</dbReference>
<feature type="chain" id="PRO_5037169098" description="Glycosyl hydrolase family 71" evidence="8">
    <location>
        <begin position="21"/>
        <end position="410"/>
    </location>
</feature>
<dbReference type="PANTHER" id="PTHR13572">
    <property type="entry name" value="ENDO-ALPHA-1,2-MANNOSIDASE"/>
    <property type="match status" value="1"/>
</dbReference>
<evidence type="ECO:0000313" key="10">
    <source>
        <dbReference type="Proteomes" id="UP000712080"/>
    </source>
</evidence>
<dbReference type="PROSITE" id="PS51257">
    <property type="entry name" value="PROKAR_LIPOPROTEIN"/>
    <property type="match status" value="1"/>
</dbReference>
<organism evidence="9 10">
    <name type="scientific">Flavobacterium silvaticum</name>
    <dbReference type="NCBI Taxonomy" id="1852020"/>
    <lineage>
        <taxon>Bacteria</taxon>
        <taxon>Pseudomonadati</taxon>
        <taxon>Bacteroidota</taxon>
        <taxon>Flavobacteriia</taxon>
        <taxon>Flavobacteriales</taxon>
        <taxon>Flavobacteriaceae</taxon>
        <taxon>Flavobacterium</taxon>
    </lineage>
</organism>
<dbReference type="InterPro" id="IPR026071">
    <property type="entry name" value="Glyco_Hydrolase_99"/>
</dbReference>
<keyword evidence="8" id="KW-0732">Signal</keyword>
<proteinExistence type="predicted"/>
<dbReference type="Gene3D" id="3.20.20.80">
    <property type="entry name" value="Glycosidases"/>
    <property type="match status" value="1"/>
</dbReference>
<keyword evidence="10" id="KW-1185">Reference proteome</keyword>